<evidence type="ECO:0000313" key="2">
    <source>
        <dbReference type="EMBL" id="KXA12924.1"/>
    </source>
</evidence>
<feature type="domain" description="HTH cro/C1-type" evidence="1">
    <location>
        <begin position="10"/>
        <end position="44"/>
    </location>
</feature>
<evidence type="ECO:0000259" key="1">
    <source>
        <dbReference type="PROSITE" id="PS50943"/>
    </source>
</evidence>
<dbReference type="InterPro" id="IPR010982">
    <property type="entry name" value="Lambda_DNA-bd_dom_sf"/>
</dbReference>
<dbReference type="SMART" id="SM00530">
    <property type="entry name" value="HTH_XRE"/>
    <property type="match status" value="1"/>
</dbReference>
<dbReference type="AlphaFoldDB" id="A0A133N9F8"/>
<accession>A0A133N9F8</accession>
<comment type="caution">
    <text evidence="2">The sequence shown here is derived from an EMBL/GenBank/DDBJ whole genome shotgun (WGS) entry which is preliminary data.</text>
</comment>
<sequence>MTRLDFEMEVKRVLREKGITQAELSKLLGIKPSYCSDIIRGNRNGGDVKKKMLKFLGIKDA</sequence>
<dbReference type="Pfam" id="PF01381">
    <property type="entry name" value="HTH_3"/>
    <property type="match status" value="1"/>
</dbReference>
<dbReference type="RefSeq" id="WP_060798997.1">
    <property type="nucleotide sequence ID" value="NZ_KQ956800.1"/>
</dbReference>
<evidence type="ECO:0000313" key="3">
    <source>
        <dbReference type="Proteomes" id="UP000070401"/>
    </source>
</evidence>
<keyword evidence="3" id="KW-1185">Reference proteome</keyword>
<dbReference type="InterPro" id="IPR001387">
    <property type="entry name" value="Cro/C1-type_HTH"/>
</dbReference>
<dbReference type="Proteomes" id="UP000070401">
    <property type="component" value="Unassembled WGS sequence"/>
</dbReference>
<protein>
    <submittedName>
        <fullName evidence="2">Toxin-antitoxin system, antitoxin component, Xre family</fullName>
    </submittedName>
</protein>
<organism evidence="2 3">
    <name type="scientific">Fusobacterium nucleatum</name>
    <dbReference type="NCBI Taxonomy" id="851"/>
    <lineage>
        <taxon>Bacteria</taxon>
        <taxon>Fusobacteriati</taxon>
        <taxon>Fusobacteriota</taxon>
        <taxon>Fusobacteriia</taxon>
        <taxon>Fusobacteriales</taxon>
        <taxon>Fusobacteriaceae</taxon>
        <taxon>Fusobacterium</taxon>
    </lineage>
</organism>
<dbReference type="SUPFAM" id="SSF47413">
    <property type="entry name" value="lambda repressor-like DNA-binding domains"/>
    <property type="match status" value="1"/>
</dbReference>
<proteinExistence type="predicted"/>
<dbReference type="CDD" id="cd00093">
    <property type="entry name" value="HTH_XRE"/>
    <property type="match status" value="1"/>
</dbReference>
<dbReference type="GO" id="GO:0003677">
    <property type="term" value="F:DNA binding"/>
    <property type="evidence" value="ECO:0007669"/>
    <property type="project" value="InterPro"/>
</dbReference>
<dbReference type="Gene3D" id="1.10.260.40">
    <property type="entry name" value="lambda repressor-like DNA-binding domains"/>
    <property type="match status" value="1"/>
</dbReference>
<name>A0A133N9F8_FUSNU</name>
<gene>
    <name evidence="2" type="ORF">HMPREF3221_02445</name>
</gene>
<dbReference type="PATRIC" id="fig|851.8.peg.2478"/>
<dbReference type="EMBL" id="LRPY01000294">
    <property type="protein sequence ID" value="KXA12924.1"/>
    <property type="molecule type" value="Genomic_DNA"/>
</dbReference>
<reference evidence="3" key="1">
    <citation type="submission" date="2016-01" db="EMBL/GenBank/DDBJ databases">
        <authorList>
            <person name="Mitreva M."/>
            <person name="Pepin K.H."/>
            <person name="Mihindukulasuriya K.A."/>
            <person name="Fulton R."/>
            <person name="Fronick C."/>
            <person name="O'Laughlin M."/>
            <person name="Miner T."/>
            <person name="Herter B."/>
            <person name="Rosa B.A."/>
            <person name="Cordes M."/>
            <person name="Tomlinson C."/>
            <person name="Wollam A."/>
            <person name="Palsikar V.B."/>
            <person name="Mardis E.R."/>
            <person name="Wilson R.K."/>
        </authorList>
    </citation>
    <scope>NUCLEOTIDE SEQUENCE [LARGE SCALE GENOMIC DNA]</scope>
    <source>
        <strain evidence="3">MJR7757B</strain>
    </source>
</reference>
<dbReference type="PROSITE" id="PS50943">
    <property type="entry name" value="HTH_CROC1"/>
    <property type="match status" value="1"/>
</dbReference>